<feature type="compositionally biased region" description="Basic and acidic residues" evidence="1">
    <location>
        <begin position="210"/>
        <end position="224"/>
    </location>
</feature>
<feature type="transmembrane region" description="Helical" evidence="2">
    <location>
        <begin position="403"/>
        <end position="429"/>
    </location>
</feature>
<organism evidence="3 4">
    <name type="scientific">Sordaria macrospora</name>
    <dbReference type="NCBI Taxonomy" id="5147"/>
    <lineage>
        <taxon>Eukaryota</taxon>
        <taxon>Fungi</taxon>
        <taxon>Dikarya</taxon>
        <taxon>Ascomycota</taxon>
        <taxon>Pezizomycotina</taxon>
        <taxon>Sordariomycetes</taxon>
        <taxon>Sordariomycetidae</taxon>
        <taxon>Sordariales</taxon>
        <taxon>Sordariaceae</taxon>
        <taxon>Sordaria</taxon>
    </lineage>
</organism>
<evidence type="ECO:0000313" key="4">
    <source>
        <dbReference type="Proteomes" id="UP000433876"/>
    </source>
</evidence>
<dbReference type="EMBL" id="NMPR01000068">
    <property type="protein sequence ID" value="KAA8631824.1"/>
    <property type="molecule type" value="Genomic_DNA"/>
</dbReference>
<evidence type="ECO:0000313" key="3">
    <source>
        <dbReference type="EMBL" id="KAA8631824.1"/>
    </source>
</evidence>
<dbReference type="AlphaFoldDB" id="A0A8S8ZMB8"/>
<feature type="compositionally biased region" description="Basic and acidic residues" evidence="1">
    <location>
        <begin position="155"/>
        <end position="173"/>
    </location>
</feature>
<evidence type="ECO:0000256" key="2">
    <source>
        <dbReference type="SAM" id="Phobius"/>
    </source>
</evidence>
<feature type="compositionally biased region" description="Basic and acidic residues" evidence="1">
    <location>
        <begin position="117"/>
        <end position="128"/>
    </location>
</feature>
<comment type="caution">
    <text evidence="3">The sequence shown here is derived from an EMBL/GenBank/DDBJ whole genome shotgun (WGS) entry which is preliminary data.</text>
</comment>
<feature type="compositionally biased region" description="Acidic residues" evidence="1">
    <location>
        <begin position="53"/>
        <end position="67"/>
    </location>
</feature>
<dbReference type="VEuPathDB" id="FungiDB:SMAC_05154"/>
<gene>
    <name evidence="3" type="ORF">SMACR_05154</name>
</gene>
<keyword evidence="2" id="KW-0472">Membrane</keyword>
<keyword evidence="2" id="KW-1133">Transmembrane helix</keyword>
<feature type="compositionally biased region" description="Low complexity" evidence="1">
    <location>
        <begin position="129"/>
        <end position="138"/>
    </location>
</feature>
<feature type="compositionally biased region" description="Basic and acidic residues" evidence="1">
    <location>
        <begin position="10"/>
        <end position="29"/>
    </location>
</feature>
<name>A0A8S8ZMB8_SORMA</name>
<sequence length="434" mass="48114">MESPKITISPHEETFSSRSEEEFGKEKTSVMEYSDNSTSPQDESLLPKGDIVTEPEEPYAIDSTADSDVEKETYPQSPRETIPSAMEEDYTMEYNKDNTSPPNQPFQPEEDIPIVTENKDTYAMHSDNDNNSDNESISPVRAVQDVTKTSPVLKSNDEDSNSREELSSSRDDFLTGQASAAEEALVDNDMPTTPDMGGTRFEDNASPVISEREQPSPIETDHSVPETTYPMEDPFVDVPSAESPTVAERTAPTLRETAPSTNTTPVKQRTPARKRTPYTPKNPVRVKTPARERTSPLAERTPAAPPKIPVLAPQVTDKQSRLERARAVRESREARLKEKGGEMEKTLATTGKGAITKMRESFTKLRDNFRAELHDLRSYQPSSDADEPSPNADEAPNKAAVSVIFLLGSYIFLLVTICGLAATSVFPFLNRFVF</sequence>
<proteinExistence type="predicted"/>
<protein>
    <submittedName>
        <fullName evidence="3">Uncharacterized protein</fullName>
    </submittedName>
</protein>
<reference evidence="3 4" key="1">
    <citation type="submission" date="2017-07" db="EMBL/GenBank/DDBJ databases">
        <title>Genome sequence of the Sordaria macrospora wild type strain R19027.</title>
        <authorList>
            <person name="Nowrousian M."/>
            <person name="Teichert I."/>
            <person name="Kueck U."/>
        </authorList>
    </citation>
    <scope>NUCLEOTIDE SEQUENCE [LARGE SCALE GENOMIC DNA]</scope>
    <source>
        <strain evidence="3 4">R19027</strain>
        <tissue evidence="3">Mycelium</tissue>
    </source>
</reference>
<evidence type="ECO:0000256" key="1">
    <source>
        <dbReference type="SAM" id="MobiDB-lite"/>
    </source>
</evidence>
<dbReference type="Proteomes" id="UP000433876">
    <property type="component" value="Unassembled WGS sequence"/>
</dbReference>
<accession>A0A8S8ZMB8</accession>
<feature type="region of interest" description="Disordered" evidence="1">
    <location>
        <begin position="1"/>
        <end position="309"/>
    </location>
</feature>
<keyword evidence="2" id="KW-0812">Transmembrane</keyword>
<feature type="compositionally biased region" description="Polar residues" evidence="1">
    <location>
        <begin position="258"/>
        <end position="267"/>
    </location>
</feature>